<evidence type="ECO:0000259" key="2">
    <source>
        <dbReference type="Pfam" id="PF13828"/>
    </source>
</evidence>
<gene>
    <name evidence="3" type="ORF">FQA45_12000</name>
</gene>
<feature type="transmembrane region" description="Helical" evidence="1">
    <location>
        <begin position="34"/>
        <end position="61"/>
    </location>
</feature>
<evidence type="ECO:0000256" key="1">
    <source>
        <dbReference type="SAM" id="Phobius"/>
    </source>
</evidence>
<feature type="transmembrane region" description="Helical" evidence="1">
    <location>
        <begin position="73"/>
        <end position="103"/>
    </location>
</feature>
<sequence length="119" mass="13372">MRFMRIHRRIVVVSYYQYPQNPYQPPREPTGLSVASLVLGILSMLGFAAIILVPLAGVITGHLGLRREPQSRGLAIAGLITSWIGLALAIVAYAVIIWFIWFIGSEYGDYSYYENMTYS</sequence>
<keyword evidence="1" id="KW-0472">Membrane</keyword>
<name>A0ABX5YBH0_9MICC</name>
<dbReference type="Proteomes" id="UP000320717">
    <property type="component" value="Chromosome"/>
</dbReference>
<protein>
    <submittedName>
        <fullName evidence="3">DUF4190 domain-containing protein</fullName>
    </submittedName>
</protein>
<dbReference type="Pfam" id="PF13828">
    <property type="entry name" value="DUF4190"/>
    <property type="match status" value="1"/>
</dbReference>
<accession>A0ABX5YBH0</accession>
<keyword evidence="1" id="KW-1133">Transmembrane helix</keyword>
<evidence type="ECO:0000313" key="4">
    <source>
        <dbReference type="Proteomes" id="UP000320717"/>
    </source>
</evidence>
<dbReference type="EMBL" id="CP042260">
    <property type="protein sequence ID" value="QDY66987.1"/>
    <property type="molecule type" value="Genomic_DNA"/>
</dbReference>
<proteinExistence type="predicted"/>
<reference evidence="3 4" key="1">
    <citation type="submission" date="2019-07" db="EMBL/GenBank/DDBJ databases">
        <title>Complete Genome Sequence of drought tolerant Plant Growth-Promoting Rhizobacterium Glutamicibacter halophytocola DR408.</title>
        <authorList>
            <person name="Nishu S.D."/>
            <person name="Lee T.K."/>
        </authorList>
    </citation>
    <scope>NUCLEOTIDE SEQUENCE [LARGE SCALE GENOMIC DNA]</scope>
    <source>
        <strain evidence="3 4">DR408</strain>
    </source>
</reference>
<keyword evidence="1" id="KW-0812">Transmembrane</keyword>
<feature type="domain" description="DUF4190" evidence="2">
    <location>
        <begin position="32"/>
        <end position="92"/>
    </location>
</feature>
<evidence type="ECO:0000313" key="3">
    <source>
        <dbReference type="EMBL" id="QDY66987.1"/>
    </source>
</evidence>
<organism evidence="3 4">
    <name type="scientific">Glutamicibacter halophytocola</name>
    <dbReference type="NCBI Taxonomy" id="1933880"/>
    <lineage>
        <taxon>Bacteria</taxon>
        <taxon>Bacillati</taxon>
        <taxon>Actinomycetota</taxon>
        <taxon>Actinomycetes</taxon>
        <taxon>Micrococcales</taxon>
        <taxon>Micrococcaceae</taxon>
        <taxon>Glutamicibacter</taxon>
    </lineage>
</organism>
<keyword evidence="4" id="KW-1185">Reference proteome</keyword>
<dbReference type="InterPro" id="IPR025241">
    <property type="entry name" value="DUF4190"/>
</dbReference>